<dbReference type="PANTHER" id="PTHR12722">
    <property type="entry name" value="XAP-5 PROTEIN-RELATED"/>
    <property type="match status" value="1"/>
</dbReference>
<comment type="caution">
    <text evidence="4">The sequence shown here is derived from an EMBL/GenBank/DDBJ whole genome shotgun (WGS) entry which is preliminary data.</text>
</comment>
<dbReference type="AlphaFoldDB" id="A0A1D2JE31"/>
<reference evidence="4 5" key="1">
    <citation type="submission" date="2016-06" db="EMBL/GenBank/DDBJ databases">
        <authorList>
            <person name="Kjaerup R.B."/>
            <person name="Dalgaard T.S."/>
            <person name="Juul-Madsen H.R."/>
        </authorList>
    </citation>
    <scope>NUCLEOTIDE SEQUENCE [LARGE SCALE GENOMIC DNA]</scope>
    <source>
        <strain evidence="4 5">Pb300</strain>
    </source>
</reference>
<dbReference type="VEuPathDB" id="FungiDB:PADG_11855"/>
<dbReference type="EMBL" id="LZYO01000155">
    <property type="protein sequence ID" value="ODH27788.1"/>
    <property type="molecule type" value="Genomic_DNA"/>
</dbReference>
<dbReference type="Pfam" id="PF04921">
    <property type="entry name" value="XAP5"/>
    <property type="match status" value="1"/>
</dbReference>
<feature type="region of interest" description="Disordered" evidence="2">
    <location>
        <begin position="50"/>
        <end position="95"/>
    </location>
</feature>
<dbReference type="InterPro" id="IPR048337">
    <property type="entry name" value="FAM50A/XAP5_C"/>
</dbReference>
<feature type="region of interest" description="Disordered" evidence="2">
    <location>
        <begin position="555"/>
        <end position="650"/>
    </location>
</feature>
<accession>A0A1D2JE31</accession>
<dbReference type="VEuPathDB" id="FungiDB:PABG_11972"/>
<feature type="compositionally biased region" description="Polar residues" evidence="2">
    <location>
        <begin position="66"/>
        <end position="78"/>
    </location>
</feature>
<dbReference type="PANTHER" id="PTHR12722:SF0">
    <property type="entry name" value="PROTEIN FAM50A"/>
    <property type="match status" value="1"/>
</dbReference>
<gene>
    <name evidence="4" type="ORF">ACO22_04064</name>
</gene>
<name>A0A1D2JE31_PARBR</name>
<evidence type="ECO:0000313" key="4">
    <source>
        <dbReference type="EMBL" id="ODH27788.1"/>
    </source>
</evidence>
<evidence type="ECO:0000313" key="5">
    <source>
        <dbReference type="Proteomes" id="UP000242814"/>
    </source>
</evidence>
<dbReference type="GO" id="GO:0006325">
    <property type="term" value="P:chromatin organization"/>
    <property type="evidence" value="ECO:0007669"/>
    <property type="project" value="TreeGrafter"/>
</dbReference>
<evidence type="ECO:0000256" key="2">
    <source>
        <dbReference type="SAM" id="MobiDB-lite"/>
    </source>
</evidence>
<proteinExistence type="predicted"/>
<dbReference type="Proteomes" id="UP000242814">
    <property type="component" value="Unassembled WGS sequence"/>
</dbReference>
<feature type="region of interest" description="Disordered" evidence="2">
    <location>
        <begin position="299"/>
        <end position="323"/>
    </location>
</feature>
<dbReference type="VEuPathDB" id="FungiDB:PABG_11973"/>
<feature type="compositionally biased region" description="Polar residues" evidence="2">
    <location>
        <begin position="576"/>
        <end position="594"/>
    </location>
</feature>
<dbReference type="GO" id="GO:0005634">
    <property type="term" value="C:nucleus"/>
    <property type="evidence" value="ECO:0007669"/>
    <property type="project" value="InterPro"/>
</dbReference>
<sequence>MAPPSDPQSRTSTPRSFVNQTASAEDLLKSQTVGLVHLSDFRKRRAEVLEQKEREAHDKSLGRFVQGNSRSGTPSGGETTDGAESAQLFPKRKKKKLGHFAKSKLSFGDDEVEEGVESSTALTPNTSDGKSPSKTPAEGSPKPPTRRIAPNPNLSIPPPKVVTKSAREAEAQTRDALRREFLALQEKVKATEILIPFVFYDGTNIPVGTVKVKKGDPIWVFLERCRKVAAELGIGGAGGGGRSGRGRKDHRREWARVGVDDLMCVRGNVIIPHHYELYYFIANRVPSFTKAGGLLFDYTNTAPPEPSDDPESQPPQLEGGDMDPTFTKVVDRRWFERNKHIFPASLWREYEPGEEYTNAVSFQWLVAACIWLVNLKCHIFCLQCADILGLSRPTTSERQCPACSASLVNPDDAVATVLTPSEDYKTSVLSGLDPHTIMECAGRALAFWTYQSAQEIFYQEYLGKSLTEKYSALNQQMDKVIHDANSEISNLQNRLSEMQIGQEQLQKKNHELVDIYREKCKKHAQVTNLYNLLKSRAMRPQIQTAASDSVTQVLESLGGGSKSNSSTEDLFRPLTSLATSPRRSPSRYPTTNMGIEQLHRHQRSGSRTATKNGVDSAAMPPPSGIPPSFRSTNMPPSTPQHRTRLLGAPRSSHRAEYQGRPHQDYITNKQSFPVPQRFTSEAVDNRFSLNGSDNYDLNAGIKIGRPSESSLQLSDPRSGMFGT</sequence>
<dbReference type="VEuPathDB" id="FungiDB:PADG_11856"/>
<evidence type="ECO:0000259" key="3">
    <source>
        <dbReference type="Pfam" id="PF04921"/>
    </source>
</evidence>
<feature type="domain" description="FAM50A/XAP5 C-terminal" evidence="3">
    <location>
        <begin position="191"/>
        <end position="359"/>
    </location>
</feature>
<keyword evidence="1" id="KW-0175">Coiled coil</keyword>
<feature type="compositionally biased region" description="Basic and acidic residues" evidence="2">
    <location>
        <begin position="50"/>
        <end position="61"/>
    </location>
</feature>
<feature type="compositionally biased region" description="Polar residues" evidence="2">
    <location>
        <begin position="117"/>
        <end position="134"/>
    </location>
</feature>
<organism evidence="4 5">
    <name type="scientific">Paracoccidioides brasiliensis</name>
    <dbReference type="NCBI Taxonomy" id="121759"/>
    <lineage>
        <taxon>Eukaryota</taxon>
        <taxon>Fungi</taxon>
        <taxon>Dikarya</taxon>
        <taxon>Ascomycota</taxon>
        <taxon>Pezizomycotina</taxon>
        <taxon>Eurotiomycetes</taxon>
        <taxon>Eurotiomycetidae</taxon>
        <taxon>Onygenales</taxon>
        <taxon>Ajellomycetaceae</taxon>
        <taxon>Paracoccidioides</taxon>
    </lineage>
</organism>
<feature type="region of interest" description="Disordered" evidence="2">
    <location>
        <begin position="108"/>
        <end position="169"/>
    </location>
</feature>
<dbReference type="InterPro" id="IPR007005">
    <property type="entry name" value="XAP5"/>
</dbReference>
<evidence type="ECO:0000256" key="1">
    <source>
        <dbReference type="SAM" id="Coils"/>
    </source>
</evidence>
<protein>
    <recommendedName>
        <fullName evidence="3">FAM50A/XAP5 C-terminal domain-containing protein</fullName>
    </recommendedName>
</protein>
<feature type="coiled-coil region" evidence="1">
    <location>
        <begin position="474"/>
        <end position="508"/>
    </location>
</feature>